<keyword evidence="4" id="KW-1185">Reference proteome</keyword>
<protein>
    <submittedName>
        <fullName evidence="3">Alpha/beta hydrolase</fullName>
    </submittedName>
</protein>
<dbReference type="SUPFAM" id="SSF53474">
    <property type="entry name" value="alpha/beta-Hydrolases"/>
    <property type="match status" value="1"/>
</dbReference>
<dbReference type="GO" id="GO:0016020">
    <property type="term" value="C:membrane"/>
    <property type="evidence" value="ECO:0007669"/>
    <property type="project" value="TreeGrafter"/>
</dbReference>
<comment type="caution">
    <text evidence="3">The sequence shown here is derived from an EMBL/GenBank/DDBJ whole genome shotgun (WGS) entry which is preliminary data.</text>
</comment>
<gene>
    <name evidence="3" type="ORF">H8R02_29110</name>
</gene>
<keyword evidence="1" id="KW-0732">Signal</keyword>
<dbReference type="Proteomes" id="UP000596827">
    <property type="component" value="Unassembled WGS sequence"/>
</dbReference>
<feature type="chain" id="PRO_5037242126" evidence="1">
    <location>
        <begin position="30"/>
        <end position="299"/>
    </location>
</feature>
<dbReference type="EMBL" id="JACORU010000019">
    <property type="protein sequence ID" value="MBC5768556.1"/>
    <property type="molecule type" value="Genomic_DNA"/>
</dbReference>
<accession>A0A923MEC4</accession>
<organism evidence="3 4">
    <name type="scientific">Ramlibacter albus</name>
    <dbReference type="NCBI Taxonomy" id="2079448"/>
    <lineage>
        <taxon>Bacteria</taxon>
        <taxon>Pseudomonadati</taxon>
        <taxon>Pseudomonadota</taxon>
        <taxon>Betaproteobacteria</taxon>
        <taxon>Burkholderiales</taxon>
        <taxon>Comamonadaceae</taxon>
        <taxon>Ramlibacter</taxon>
    </lineage>
</organism>
<dbReference type="AlphaFoldDB" id="A0A923MEC4"/>
<dbReference type="PROSITE" id="PS51257">
    <property type="entry name" value="PROKAR_LIPOPROTEIN"/>
    <property type="match status" value="1"/>
</dbReference>
<name>A0A923MEC4_9BURK</name>
<dbReference type="PANTHER" id="PTHR43798:SF20">
    <property type="entry name" value="2-SUCCINYL-6-HYDROXY-2,4-CYCLOHEXADIENE-1-CARBOXYLATE SYNTHASE-RELATED"/>
    <property type="match status" value="1"/>
</dbReference>
<dbReference type="Gene3D" id="3.40.50.1820">
    <property type="entry name" value="alpha/beta hydrolase"/>
    <property type="match status" value="1"/>
</dbReference>
<reference evidence="3" key="1">
    <citation type="submission" date="2020-08" db="EMBL/GenBank/DDBJ databases">
        <title>Ramlibacter sp. GTP1 16S ribosomal RNA gene genome sequencing and assembly.</title>
        <authorList>
            <person name="Kang M."/>
        </authorList>
    </citation>
    <scope>NUCLEOTIDE SEQUENCE</scope>
    <source>
        <strain evidence="3">GTP1</strain>
    </source>
</reference>
<sequence>MKSIMSFVRTSFLALSTLLIASCSAPVRAPWNVPENVNVMNVNGYPMAYVDEGRGPLLVIVHGTLADYRTMAPLSALSDAFTVRRVSLRHFFPEKWDGSGATFSARQHALDLAAMLERAGPPVDLMGWSSGGLVAYEVARTRPELVRRLILVEAVTGSLLGRETEAAIAARKKRTSDFAATLRADVARGAAAAVDAINGAGAWERMPPENRQIVSDNVWSVVGAGMDDPRPVECAEFGALKMPVLLIQGERTAPRFKEIVAAQARCLPTARLVTIPNAGHPSHRENPTAMNEAVRQFLK</sequence>
<feature type="signal peptide" evidence="1">
    <location>
        <begin position="1"/>
        <end position="29"/>
    </location>
</feature>
<evidence type="ECO:0000259" key="2">
    <source>
        <dbReference type="Pfam" id="PF12697"/>
    </source>
</evidence>
<dbReference type="Pfam" id="PF12697">
    <property type="entry name" value="Abhydrolase_6"/>
    <property type="match status" value="1"/>
</dbReference>
<dbReference type="GO" id="GO:0016787">
    <property type="term" value="F:hydrolase activity"/>
    <property type="evidence" value="ECO:0007669"/>
    <property type="project" value="UniProtKB-KW"/>
</dbReference>
<dbReference type="InterPro" id="IPR050266">
    <property type="entry name" value="AB_hydrolase_sf"/>
</dbReference>
<keyword evidence="3" id="KW-0378">Hydrolase</keyword>
<dbReference type="InterPro" id="IPR000073">
    <property type="entry name" value="AB_hydrolase_1"/>
</dbReference>
<dbReference type="InterPro" id="IPR029058">
    <property type="entry name" value="AB_hydrolase_fold"/>
</dbReference>
<feature type="domain" description="AB hydrolase-1" evidence="2">
    <location>
        <begin position="58"/>
        <end position="292"/>
    </location>
</feature>
<evidence type="ECO:0000256" key="1">
    <source>
        <dbReference type="SAM" id="SignalP"/>
    </source>
</evidence>
<dbReference type="PANTHER" id="PTHR43798">
    <property type="entry name" value="MONOACYLGLYCEROL LIPASE"/>
    <property type="match status" value="1"/>
</dbReference>
<evidence type="ECO:0000313" key="4">
    <source>
        <dbReference type="Proteomes" id="UP000596827"/>
    </source>
</evidence>
<dbReference type="RefSeq" id="WP_187085399.1">
    <property type="nucleotide sequence ID" value="NZ_JACORU010000019.1"/>
</dbReference>
<evidence type="ECO:0000313" key="3">
    <source>
        <dbReference type="EMBL" id="MBC5768556.1"/>
    </source>
</evidence>
<proteinExistence type="predicted"/>